<feature type="region of interest" description="Disordered" evidence="4">
    <location>
        <begin position="1"/>
        <end position="98"/>
    </location>
</feature>
<dbReference type="PANTHER" id="PTHR46281">
    <property type="entry name" value="CYTOCHROME C OXIDASE SUBUNIT 6B"/>
    <property type="match status" value="1"/>
</dbReference>
<dbReference type="Pfam" id="PF02297">
    <property type="entry name" value="COX6B"/>
    <property type="match status" value="1"/>
</dbReference>
<evidence type="ECO:0000313" key="5">
    <source>
        <dbReference type="EnsemblPlants" id="Zm00001eb392570_P001"/>
    </source>
</evidence>
<dbReference type="Gene3D" id="1.10.10.140">
    <property type="entry name" value="Cytochrome c oxidase, subunit VIb"/>
    <property type="match status" value="1"/>
</dbReference>
<reference evidence="6" key="1">
    <citation type="journal article" date="2009" name="Science">
        <title>The B73 maize genome: complexity, diversity, and dynamics.</title>
        <authorList>
            <person name="Schnable P.S."/>
            <person name="Ware D."/>
            <person name="Fulton R.S."/>
            <person name="Stein J.C."/>
            <person name="Wei F."/>
            <person name="Pasternak S."/>
            <person name="Liang C."/>
            <person name="Zhang J."/>
            <person name="Fulton L."/>
            <person name="Graves T.A."/>
            <person name="Minx P."/>
            <person name="Reily A.D."/>
            <person name="Courtney L."/>
            <person name="Kruchowski S.S."/>
            <person name="Tomlinson C."/>
            <person name="Strong C."/>
            <person name="Delehaunty K."/>
            <person name="Fronick C."/>
            <person name="Courtney B."/>
            <person name="Rock S.M."/>
            <person name="Belter E."/>
            <person name="Du F."/>
            <person name="Kim K."/>
            <person name="Abbott R.M."/>
            <person name="Cotton M."/>
            <person name="Levy A."/>
            <person name="Marchetto P."/>
            <person name="Ochoa K."/>
            <person name="Jackson S.M."/>
            <person name="Gillam B."/>
            <person name="Chen W."/>
            <person name="Yan L."/>
            <person name="Higginbotham J."/>
            <person name="Cardenas M."/>
            <person name="Waligorski J."/>
            <person name="Applebaum E."/>
            <person name="Phelps L."/>
            <person name="Falcone J."/>
            <person name="Kanchi K."/>
            <person name="Thane T."/>
            <person name="Scimone A."/>
            <person name="Thane N."/>
            <person name="Henke J."/>
            <person name="Wang T."/>
            <person name="Ruppert J."/>
            <person name="Shah N."/>
            <person name="Rotter K."/>
            <person name="Hodges J."/>
            <person name="Ingenthron E."/>
            <person name="Cordes M."/>
            <person name="Kohlberg S."/>
            <person name="Sgro J."/>
            <person name="Delgado B."/>
            <person name="Mead K."/>
            <person name="Chinwalla A."/>
            <person name="Leonard S."/>
            <person name="Crouse K."/>
            <person name="Collura K."/>
            <person name="Kudrna D."/>
            <person name="Currie J."/>
            <person name="He R."/>
            <person name="Angelova A."/>
            <person name="Rajasekar S."/>
            <person name="Mueller T."/>
            <person name="Lomeli R."/>
            <person name="Scara G."/>
            <person name="Ko A."/>
            <person name="Delaney K."/>
            <person name="Wissotski M."/>
            <person name="Lopez G."/>
            <person name="Campos D."/>
            <person name="Braidotti M."/>
            <person name="Ashley E."/>
            <person name="Golser W."/>
            <person name="Kim H."/>
            <person name="Lee S."/>
            <person name="Lin J."/>
            <person name="Dujmic Z."/>
            <person name="Kim W."/>
            <person name="Talag J."/>
            <person name="Zuccolo A."/>
            <person name="Fan C."/>
            <person name="Sebastian A."/>
            <person name="Kramer M."/>
            <person name="Spiegel L."/>
            <person name="Nascimento L."/>
            <person name="Zutavern T."/>
            <person name="Miller B."/>
            <person name="Ambroise C."/>
            <person name="Muller S."/>
            <person name="Spooner W."/>
            <person name="Narechania A."/>
            <person name="Ren L."/>
            <person name="Wei S."/>
            <person name="Kumari S."/>
            <person name="Faga B."/>
            <person name="Levy M.J."/>
            <person name="McMahan L."/>
            <person name="Van Buren P."/>
            <person name="Vaughn M.W."/>
            <person name="Ying K."/>
            <person name="Yeh C.-T."/>
            <person name="Emrich S.J."/>
            <person name="Jia Y."/>
            <person name="Kalyanaraman A."/>
            <person name="Hsia A.-P."/>
            <person name="Barbazuk W.B."/>
            <person name="Baucom R.S."/>
            <person name="Brutnell T.P."/>
            <person name="Carpita N.C."/>
            <person name="Chaparro C."/>
            <person name="Chia J.-M."/>
            <person name="Deragon J.-M."/>
            <person name="Estill J.C."/>
            <person name="Fu Y."/>
            <person name="Jeddeloh J.A."/>
            <person name="Han Y."/>
            <person name="Lee H."/>
            <person name="Li P."/>
            <person name="Lisch D.R."/>
            <person name="Liu S."/>
            <person name="Liu Z."/>
            <person name="Nagel D.H."/>
            <person name="McCann M.C."/>
            <person name="SanMiguel P."/>
            <person name="Myers A.M."/>
            <person name="Nettleton D."/>
            <person name="Nguyen J."/>
            <person name="Penning B.W."/>
            <person name="Ponnala L."/>
            <person name="Schneider K.L."/>
            <person name="Schwartz D.C."/>
            <person name="Sharma A."/>
            <person name="Soderlund C."/>
            <person name="Springer N.M."/>
            <person name="Sun Q."/>
            <person name="Wang H."/>
            <person name="Waterman M."/>
            <person name="Westerman R."/>
            <person name="Wolfgruber T.K."/>
            <person name="Yang L."/>
            <person name="Yu Y."/>
            <person name="Zhang L."/>
            <person name="Zhou S."/>
            <person name="Zhu Q."/>
            <person name="Bennetzen J.L."/>
            <person name="Dawe R.K."/>
            <person name="Jiang J."/>
            <person name="Jiang N."/>
            <person name="Presting G.G."/>
            <person name="Wessler S.R."/>
            <person name="Aluru S."/>
            <person name="Martienssen R.A."/>
            <person name="Clifton S.W."/>
            <person name="McCombie W.R."/>
            <person name="Wing R.A."/>
            <person name="Wilson R.K."/>
        </authorList>
    </citation>
    <scope>NUCLEOTIDE SEQUENCE [LARGE SCALE GENOMIC DNA]</scope>
    <source>
        <strain evidence="6">cv. B73</strain>
    </source>
</reference>
<evidence type="ECO:0008006" key="8">
    <source>
        <dbReference type="Google" id="ProtNLM"/>
    </source>
</evidence>
<name>A0A804R694_MAIZE</name>
<dbReference type="PROSITE" id="PS51808">
    <property type="entry name" value="CHCH"/>
    <property type="match status" value="1"/>
</dbReference>
<evidence type="ECO:0000256" key="2">
    <source>
        <dbReference type="ARBA" id="ARBA00023128"/>
    </source>
</evidence>
<protein>
    <recommendedName>
        <fullName evidence="8">Cytochrome c oxidase subunit 6b-1</fullName>
    </recommendedName>
</protein>
<evidence type="ECO:0000256" key="1">
    <source>
        <dbReference type="ARBA" id="ARBA00004173"/>
    </source>
</evidence>
<dbReference type="CDD" id="cd00926">
    <property type="entry name" value="Cyt_c_Oxidase_VIb"/>
    <property type="match status" value="1"/>
</dbReference>
<evidence type="ECO:0000256" key="4">
    <source>
        <dbReference type="SAM" id="MobiDB-lite"/>
    </source>
</evidence>
<proteinExistence type="evidence at protein level"/>
<dbReference type="GeneID" id="100272443"/>
<comment type="subcellular location">
    <subcellularLocation>
        <location evidence="1">Mitochondrion</location>
    </subcellularLocation>
</comment>
<evidence type="ECO:0000256" key="3">
    <source>
        <dbReference type="ARBA" id="ARBA00023157"/>
    </source>
</evidence>
<keyword evidence="2" id="KW-0496">Mitochondrion</keyword>
<dbReference type="EnsemblPlants" id="Zm00001eb392570_T001">
    <property type="protein sequence ID" value="Zm00001eb392570_P001"/>
    <property type="gene ID" value="Zm00001eb392570"/>
</dbReference>
<evidence type="ECO:0007829" key="7">
    <source>
        <dbReference type="PeptideAtlas" id="A0A804R694"/>
    </source>
</evidence>
<dbReference type="RefSeq" id="XP_035818034.1">
    <property type="nucleotide sequence ID" value="XM_035962141.1"/>
</dbReference>
<sequence length="194" mass="21475">MAAEAKTPSLAEEYSLPPQEVPVEKAAEEKPSSGTETESAPSTNDETPSSVEDKNETSEVQDAAEKSDAEETNTAAEEASETAEEEEAEKPEIKIETAPADFRFPTTNQTRHCFTRYVEYHRCVAAKGEDAPECDKFAKYYRSLCPGEWECSERIVANKDMMLDVFDYVVVDFVPNSYQEPTLRLPSISPGSNG</sequence>
<dbReference type="SUPFAM" id="SSF47694">
    <property type="entry name" value="Cytochrome c oxidase subunit h"/>
    <property type="match status" value="1"/>
</dbReference>
<reference evidence="5" key="3">
    <citation type="submission" date="2021-05" db="UniProtKB">
        <authorList>
            <consortium name="EnsemblPlants"/>
        </authorList>
    </citation>
    <scope>IDENTIFICATION</scope>
    <source>
        <strain evidence="5">cv. B73</strain>
    </source>
</reference>
<feature type="compositionally biased region" description="Polar residues" evidence="4">
    <location>
        <begin position="32"/>
        <end position="50"/>
    </location>
</feature>
<dbReference type="Proteomes" id="UP000007305">
    <property type="component" value="Chromosome 9"/>
</dbReference>
<dbReference type="InterPro" id="IPR048280">
    <property type="entry name" value="COX6B-like"/>
</dbReference>
<dbReference type="GO" id="GO:0005739">
    <property type="term" value="C:mitochondrion"/>
    <property type="evidence" value="ECO:0007669"/>
    <property type="project" value="UniProtKB-SubCell"/>
</dbReference>
<reference evidence="5" key="2">
    <citation type="submission" date="2019-07" db="EMBL/GenBank/DDBJ databases">
        <authorList>
            <person name="Seetharam A."/>
            <person name="Woodhouse M."/>
            <person name="Cannon E."/>
        </authorList>
    </citation>
    <scope>NUCLEOTIDE SEQUENCE [LARGE SCALE GENOMIC DNA]</scope>
    <source>
        <strain evidence="5">cv. B73</strain>
    </source>
</reference>
<feature type="compositionally biased region" description="Acidic residues" evidence="4">
    <location>
        <begin position="78"/>
        <end position="89"/>
    </location>
</feature>
<dbReference type="Gramene" id="Zm00001eb392570_T001">
    <property type="protein sequence ID" value="Zm00001eb392570_P001"/>
    <property type="gene ID" value="Zm00001eb392570"/>
</dbReference>
<feature type="compositionally biased region" description="Basic and acidic residues" evidence="4">
    <location>
        <begin position="51"/>
        <end position="69"/>
    </location>
</feature>
<evidence type="ECO:0000313" key="6">
    <source>
        <dbReference type="Proteomes" id="UP000007305"/>
    </source>
</evidence>
<dbReference type="AlphaFoldDB" id="A0A804R694"/>
<dbReference type="PANTHER" id="PTHR46281:SF2">
    <property type="entry name" value="CYTOCHROME C OXIDASE SUBUNIT 6B-1"/>
    <property type="match status" value="1"/>
</dbReference>
<dbReference type="GO" id="GO:0045277">
    <property type="term" value="C:respiratory chain complex IV"/>
    <property type="evidence" value="ECO:0007669"/>
    <property type="project" value="InterPro"/>
</dbReference>
<organism evidence="5 6">
    <name type="scientific">Zea mays</name>
    <name type="common">Maize</name>
    <dbReference type="NCBI Taxonomy" id="4577"/>
    <lineage>
        <taxon>Eukaryota</taxon>
        <taxon>Viridiplantae</taxon>
        <taxon>Streptophyta</taxon>
        <taxon>Embryophyta</taxon>
        <taxon>Tracheophyta</taxon>
        <taxon>Spermatophyta</taxon>
        <taxon>Magnoliopsida</taxon>
        <taxon>Liliopsida</taxon>
        <taxon>Poales</taxon>
        <taxon>Poaceae</taxon>
        <taxon>PACMAD clade</taxon>
        <taxon>Panicoideae</taxon>
        <taxon>Andropogonodae</taxon>
        <taxon>Andropogoneae</taxon>
        <taxon>Tripsacinae</taxon>
        <taxon>Zea</taxon>
    </lineage>
</organism>
<dbReference type="InterPro" id="IPR003213">
    <property type="entry name" value="Cyt_c_oxidase_su6B"/>
</dbReference>
<keyword evidence="7" id="KW-1267">Proteomics identification</keyword>
<feature type="compositionally biased region" description="Basic and acidic residues" evidence="4">
    <location>
        <begin position="22"/>
        <end position="31"/>
    </location>
</feature>
<keyword evidence="3" id="KW-1015">Disulfide bond</keyword>
<dbReference type="InterPro" id="IPR036549">
    <property type="entry name" value="CX6/COA6-like_sf"/>
</dbReference>
<gene>
    <name evidence="5" type="primary">LOC100272443</name>
</gene>
<keyword evidence="6" id="KW-1185">Reference proteome</keyword>
<accession>A0A804R694</accession>